<proteinExistence type="predicted"/>
<accession>A3V0R4</accession>
<keyword evidence="1" id="KW-0732">Signal</keyword>
<keyword evidence="3" id="KW-1185">Reference proteome</keyword>
<dbReference type="Pfam" id="PF08905">
    <property type="entry name" value="DUF1850"/>
    <property type="match status" value="1"/>
</dbReference>
<gene>
    <name evidence="2" type="ORF">SKA53_09174</name>
</gene>
<dbReference type="RefSeq" id="WP_007205785.1">
    <property type="nucleotide sequence ID" value="NZ_CH672414.1"/>
</dbReference>
<name>A3V0R4_9RHOB</name>
<evidence type="ECO:0008006" key="4">
    <source>
        <dbReference type="Google" id="ProtNLM"/>
    </source>
</evidence>
<organism evidence="2 3">
    <name type="scientific">Yoonia vestfoldensis SKA53</name>
    <dbReference type="NCBI Taxonomy" id="314232"/>
    <lineage>
        <taxon>Bacteria</taxon>
        <taxon>Pseudomonadati</taxon>
        <taxon>Pseudomonadota</taxon>
        <taxon>Alphaproteobacteria</taxon>
        <taxon>Rhodobacterales</taxon>
        <taxon>Paracoccaceae</taxon>
        <taxon>Yoonia</taxon>
    </lineage>
</organism>
<evidence type="ECO:0000313" key="2">
    <source>
        <dbReference type="EMBL" id="EAQ07883.1"/>
    </source>
</evidence>
<comment type="caution">
    <text evidence="2">The sequence shown here is derived from an EMBL/GenBank/DDBJ whole genome shotgun (WGS) entry which is preliminary data.</text>
</comment>
<evidence type="ECO:0000313" key="3">
    <source>
        <dbReference type="Proteomes" id="UP000004507"/>
    </source>
</evidence>
<dbReference type="eggNOG" id="COG4729">
    <property type="taxonomic scope" value="Bacteria"/>
</dbReference>
<dbReference type="InterPro" id="IPR015001">
    <property type="entry name" value="DUF1850"/>
</dbReference>
<protein>
    <recommendedName>
        <fullName evidence="4">DUF1850 domain-containing protein</fullName>
    </recommendedName>
</protein>
<dbReference type="HOGENOM" id="CLU_125424_0_0_5"/>
<dbReference type="STRING" id="314232.SKA53_09174"/>
<reference evidence="2 3" key="1">
    <citation type="submission" date="2006-01" db="EMBL/GenBank/DDBJ databases">
        <authorList>
            <person name="Hagstrom A."/>
            <person name="Ferriera S."/>
            <person name="Johnson J."/>
            <person name="Kravitz S."/>
            <person name="Halpern A."/>
            <person name="Remington K."/>
            <person name="Beeson K."/>
            <person name="Tran B."/>
            <person name="Rogers Y.-H."/>
            <person name="Friedman R."/>
            <person name="Venter J.C."/>
        </authorList>
    </citation>
    <scope>NUCLEOTIDE SEQUENCE [LARGE SCALE GENOMIC DNA]</scope>
    <source>
        <strain evidence="2 3">SKA53</strain>
    </source>
</reference>
<dbReference type="AlphaFoldDB" id="A3V0R4"/>
<dbReference type="Proteomes" id="UP000004507">
    <property type="component" value="Unassembled WGS sequence"/>
</dbReference>
<evidence type="ECO:0000256" key="1">
    <source>
        <dbReference type="SAM" id="SignalP"/>
    </source>
</evidence>
<feature type="signal peptide" evidence="1">
    <location>
        <begin position="1"/>
        <end position="27"/>
    </location>
</feature>
<feature type="chain" id="PRO_5002661783" description="DUF1850 domain-containing protein" evidence="1">
    <location>
        <begin position="28"/>
        <end position="158"/>
    </location>
</feature>
<dbReference type="EMBL" id="AAMS01000001">
    <property type="protein sequence ID" value="EAQ07883.1"/>
    <property type="molecule type" value="Genomic_DNA"/>
</dbReference>
<sequence length="158" mass="16223">MITTNAGRHGCAALLCAALFAGGPAMAQPVLVVETTDAPLGELPFQPGAEICLRWNHSVTGGAVADCFENVAGQLTLTRSYLHDFAAGLGEVAGRGRIAPAATGGYWITEIAEPIPDNSLGLRVGPAAVNHRLTSAGQAIALSQIAPDTAVRLTLRPN</sequence>